<keyword evidence="3" id="KW-0732">Signal</keyword>
<dbReference type="InterPro" id="IPR000914">
    <property type="entry name" value="SBP_5_dom"/>
</dbReference>
<keyword evidence="5" id="KW-0653">Protein transport</keyword>
<dbReference type="Gene3D" id="3.90.76.10">
    <property type="entry name" value="Dipeptide-binding Protein, Domain 1"/>
    <property type="match status" value="1"/>
</dbReference>
<dbReference type="EMBL" id="LJQD01000407">
    <property type="protein sequence ID" value="KPW92316.1"/>
    <property type="molecule type" value="Genomic_DNA"/>
</dbReference>
<dbReference type="Gene3D" id="3.10.105.10">
    <property type="entry name" value="Dipeptide-binding Protein, Domain 3"/>
    <property type="match status" value="1"/>
</dbReference>
<dbReference type="GO" id="GO:0042938">
    <property type="term" value="P:dipeptide transport"/>
    <property type="evidence" value="ECO:0007669"/>
    <property type="project" value="TreeGrafter"/>
</dbReference>
<feature type="domain" description="Solute-binding protein family 5" evidence="7">
    <location>
        <begin position="122"/>
        <end position="502"/>
    </location>
</feature>
<feature type="compositionally biased region" description="Basic and acidic residues" evidence="6">
    <location>
        <begin position="1"/>
        <end position="10"/>
    </location>
</feature>
<dbReference type="PIRSF" id="PIRSF002741">
    <property type="entry name" value="MppA"/>
    <property type="match status" value="1"/>
</dbReference>
<dbReference type="PATRIC" id="fig|264450.4.peg.4444"/>
<accession>A0A0P9P2S4</accession>
<organism evidence="8 9">
    <name type="scientific">Pseudomonas syringae pv. castaneae</name>
    <dbReference type="NCBI Taxonomy" id="264450"/>
    <lineage>
        <taxon>Bacteria</taxon>
        <taxon>Pseudomonadati</taxon>
        <taxon>Pseudomonadota</taxon>
        <taxon>Gammaproteobacteria</taxon>
        <taxon>Pseudomonadales</taxon>
        <taxon>Pseudomonadaceae</taxon>
        <taxon>Pseudomonas</taxon>
        <taxon>Pseudomonas syringae</taxon>
    </lineage>
</organism>
<dbReference type="InterPro" id="IPR039424">
    <property type="entry name" value="SBP_5"/>
</dbReference>
<evidence type="ECO:0000313" key="9">
    <source>
        <dbReference type="Proteomes" id="UP000050381"/>
    </source>
</evidence>
<dbReference type="InterPro" id="IPR030678">
    <property type="entry name" value="Peptide/Ni-bd"/>
</dbReference>
<feature type="region of interest" description="Disordered" evidence="6">
    <location>
        <begin position="1"/>
        <end position="20"/>
    </location>
</feature>
<name>A0A0P9P2S4_PSESX</name>
<dbReference type="Proteomes" id="UP000050381">
    <property type="component" value="Unassembled WGS sequence"/>
</dbReference>
<evidence type="ECO:0000256" key="2">
    <source>
        <dbReference type="ARBA" id="ARBA00022448"/>
    </source>
</evidence>
<dbReference type="AlphaFoldDB" id="A0A0P9P2S4"/>
<keyword evidence="4" id="KW-0571">Peptide transport</keyword>
<evidence type="ECO:0000256" key="5">
    <source>
        <dbReference type="ARBA" id="ARBA00022927"/>
    </source>
</evidence>
<protein>
    <submittedName>
        <fullName evidence="8">Peptide ABC transporter, periplasmic peptide-binding protein</fullName>
    </submittedName>
</protein>
<dbReference type="Pfam" id="PF00496">
    <property type="entry name" value="SBP_bac_5"/>
    <property type="match status" value="1"/>
</dbReference>
<evidence type="ECO:0000256" key="3">
    <source>
        <dbReference type="ARBA" id="ARBA00022729"/>
    </source>
</evidence>
<dbReference type="FunFam" id="3.40.190.10:FF:000036">
    <property type="entry name" value="Dipeptide ABC transporter, substrate-binding protein"/>
    <property type="match status" value="1"/>
</dbReference>
<evidence type="ECO:0000259" key="7">
    <source>
        <dbReference type="Pfam" id="PF00496"/>
    </source>
</evidence>
<proteinExistence type="inferred from homology"/>
<comment type="similarity">
    <text evidence="1">Belongs to the bacterial solute-binding protein 5 family.</text>
</comment>
<evidence type="ECO:0000256" key="1">
    <source>
        <dbReference type="ARBA" id="ARBA00005695"/>
    </source>
</evidence>
<sequence length="587" mass="65299">MKSRFPEKRSSFIPSPETGAQSAQLSLPCSAWECSYRRSASNIENAALREGSMGHTLFKPLLLTSALLACAPLAQAASTLVYCSEASPAGFDPSQYTSGTDFDASAETVFNRLTQFKRGGTEVEPGLATRWDVSPDGLTYTFHLRDGVKFHTTDYFTPTRAFNADDVLFTFNRLLDANHPFRKAYPSESPYFTDMGLNTTIKSVEKVDPLTVKFTLNNIDAAFVQNLAMSFASIQSAEYADQLLKEGKAEELNQKPIGTGPFVFKRYQKDSQIRYAGNTEYWKPEDVKIDNLIFSISSDAAVRMQKLKAGECQVSGYPRPQDIEEMKKDPKLKVLSQPGFNLGFLAYNVTHAPLDQLKVRQALDMAIDKPAIIKAVYQSAGQLAENALPPGQWSYDPTIKDAPHDLTKAKQLLKEAGVAPGTKIDLWAMTVQRASNPNARMSAQMIQSDWEKIGIKANIVSYEWGEYIKRAKAGEHDAMIYGWTGDNGDPDNWLGVLYSCAAVKGSNYAKWCDPAYDKLVQQAKLTSNRDERIKLYQQAQHILKQQVPITPIANSKVFQPMRQEVQDFKISPFGLTPFYGVSLGTVK</sequence>
<evidence type="ECO:0000313" key="8">
    <source>
        <dbReference type="EMBL" id="KPW92316.1"/>
    </source>
</evidence>
<keyword evidence="2" id="KW-0813">Transport</keyword>
<dbReference type="GO" id="GO:0030288">
    <property type="term" value="C:outer membrane-bounded periplasmic space"/>
    <property type="evidence" value="ECO:0007669"/>
    <property type="project" value="TreeGrafter"/>
</dbReference>
<dbReference type="PANTHER" id="PTHR30290">
    <property type="entry name" value="PERIPLASMIC BINDING COMPONENT OF ABC TRANSPORTER"/>
    <property type="match status" value="1"/>
</dbReference>
<comment type="caution">
    <text evidence="8">The sequence shown here is derived from an EMBL/GenBank/DDBJ whole genome shotgun (WGS) entry which is preliminary data.</text>
</comment>
<evidence type="ECO:0000256" key="6">
    <source>
        <dbReference type="SAM" id="MobiDB-lite"/>
    </source>
</evidence>
<gene>
    <name evidence="8" type="ORF">ALO79_06258</name>
</gene>
<dbReference type="InterPro" id="IPR023765">
    <property type="entry name" value="SBP_5_CS"/>
</dbReference>
<dbReference type="GO" id="GO:0015031">
    <property type="term" value="P:protein transport"/>
    <property type="evidence" value="ECO:0007669"/>
    <property type="project" value="UniProtKB-KW"/>
</dbReference>
<dbReference type="SUPFAM" id="SSF53850">
    <property type="entry name" value="Periplasmic binding protein-like II"/>
    <property type="match status" value="1"/>
</dbReference>
<dbReference type="PROSITE" id="PS01040">
    <property type="entry name" value="SBP_BACTERIAL_5"/>
    <property type="match status" value="1"/>
</dbReference>
<dbReference type="CDD" id="cd08493">
    <property type="entry name" value="PBP2_DppA_like"/>
    <property type="match status" value="1"/>
</dbReference>
<dbReference type="Gene3D" id="3.40.190.10">
    <property type="entry name" value="Periplasmic binding protein-like II"/>
    <property type="match status" value="1"/>
</dbReference>
<evidence type="ECO:0000256" key="4">
    <source>
        <dbReference type="ARBA" id="ARBA00022856"/>
    </source>
</evidence>
<dbReference type="PANTHER" id="PTHR30290:SF38">
    <property type="entry name" value="D,D-DIPEPTIDE-BINDING PERIPLASMIC PROTEIN DDPA-RELATED"/>
    <property type="match status" value="1"/>
</dbReference>
<dbReference type="FunFam" id="3.10.105.10:FF:000002">
    <property type="entry name" value="Dipeptide ABC transporter, substrate-binding protein"/>
    <property type="match status" value="1"/>
</dbReference>
<reference evidence="8 9" key="1">
    <citation type="submission" date="2015-09" db="EMBL/GenBank/DDBJ databases">
        <title>Genome announcement of multiple Pseudomonas syringae strains.</title>
        <authorList>
            <person name="Thakur S."/>
            <person name="Wang P.W."/>
            <person name="Gong Y."/>
            <person name="Weir B.S."/>
            <person name="Guttman D.S."/>
        </authorList>
    </citation>
    <scope>NUCLEOTIDE SEQUENCE [LARGE SCALE GENOMIC DNA]</scope>
    <source>
        <strain evidence="8 9">ICMP9419</strain>
    </source>
</reference>
<dbReference type="GO" id="GO:1904680">
    <property type="term" value="F:peptide transmembrane transporter activity"/>
    <property type="evidence" value="ECO:0007669"/>
    <property type="project" value="TreeGrafter"/>
</dbReference>
<dbReference type="GO" id="GO:0043190">
    <property type="term" value="C:ATP-binding cassette (ABC) transporter complex"/>
    <property type="evidence" value="ECO:0007669"/>
    <property type="project" value="InterPro"/>
</dbReference>